<organism evidence="2 3">
    <name type="scientific">Nocardioides agri</name>
    <dbReference type="NCBI Taxonomy" id="2682843"/>
    <lineage>
        <taxon>Bacteria</taxon>
        <taxon>Bacillati</taxon>
        <taxon>Actinomycetota</taxon>
        <taxon>Actinomycetes</taxon>
        <taxon>Propionibacteriales</taxon>
        <taxon>Nocardioidaceae</taxon>
        <taxon>Nocardioides</taxon>
    </lineage>
</organism>
<reference evidence="2 3" key="1">
    <citation type="submission" date="2019-12" db="EMBL/GenBank/DDBJ databases">
        <authorList>
            <person name="Huq M.A."/>
        </authorList>
    </citation>
    <scope>NUCLEOTIDE SEQUENCE [LARGE SCALE GENOMIC DNA]</scope>
    <source>
        <strain evidence="2 3">MAH-18</strain>
    </source>
</reference>
<dbReference type="InterPro" id="IPR013783">
    <property type="entry name" value="Ig-like_fold"/>
</dbReference>
<feature type="domain" description="Bacterial Ig" evidence="1">
    <location>
        <begin position="109"/>
        <end position="186"/>
    </location>
</feature>
<dbReference type="EMBL" id="WSEK01000004">
    <property type="protein sequence ID" value="MVQ48697.1"/>
    <property type="molecule type" value="Genomic_DNA"/>
</dbReference>
<accession>A0A6L6XPQ4</accession>
<comment type="caution">
    <text evidence="2">The sequence shown here is derived from an EMBL/GenBank/DDBJ whole genome shotgun (WGS) entry which is preliminary data.</text>
</comment>
<dbReference type="Proteomes" id="UP000473525">
    <property type="component" value="Unassembled WGS sequence"/>
</dbReference>
<dbReference type="Pfam" id="PF17936">
    <property type="entry name" value="Big_6"/>
    <property type="match status" value="1"/>
</dbReference>
<evidence type="ECO:0000259" key="1">
    <source>
        <dbReference type="Pfam" id="PF17936"/>
    </source>
</evidence>
<gene>
    <name evidence="2" type="ORF">GON03_05845</name>
</gene>
<keyword evidence="3" id="KW-1185">Reference proteome</keyword>
<dbReference type="Gene3D" id="2.60.40.10">
    <property type="entry name" value="Immunoglobulins"/>
    <property type="match status" value="1"/>
</dbReference>
<dbReference type="InterPro" id="IPR041498">
    <property type="entry name" value="Big_6"/>
</dbReference>
<dbReference type="RefSeq" id="WP_157341017.1">
    <property type="nucleotide sequence ID" value="NZ_WSEK01000004.1"/>
</dbReference>
<evidence type="ECO:0000313" key="3">
    <source>
        <dbReference type="Proteomes" id="UP000473525"/>
    </source>
</evidence>
<dbReference type="AlphaFoldDB" id="A0A6L6XPQ4"/>
<dbReference type="GO" id="GO:0005975">
    <property type="term" value="P:carbohydrate metabolic process"/>
    <property type="evidence" value="ECO:0007669"/>
    <property type="project" value="UniProtKB-ARBA"/>
</dbReference>
<name>A0A6L6XPQ4_9ACTN</name>
<proteinExistence type="predicted"/>
<sequence length="191" mass="19743">MELLDTSLSITSPGDGSVQQAFVPFEGTCVGDLYVVLAVDGGENERRQCLDGQWRTNFFLSDGTHTLSASMSAGGGTVTDSVTITVDSVPPATPVVLSPAPGSTLTSIPVTLTGTTSPGAIVTVYDATSDACRTATADSSGSWTVTLDRDYFATAGVLTGRRSSVAIGLMATDAAGNVSDYTRVTYQTRLR</sequence>
<evidence type="ECO:0000313" key="2">
    <source>
        <dbReference type="EMBL" id="MVQ48697.1"/>
    </source>
</evidence>
<protein>
    <recommendedName>
        <fullName evidence="1">Bacterial Ig domain-containing protein</fullName>
    </recommendedName>
</protein>